<dbReference type="PANTHER" id="PTHR47123:SF25">
    <property type="entry name" value="F-BOX PROTEIN"/>
    <property type="match status" value="1"/>
</dbReference>
<protein>
    <submittedName>
        <fullName evidence="3">F-box protein At4g35733-like</fullName>
    </submittedName>
</protein>
<evidence type="ECO:0000259" key="1">
    <source>
        <dbReference type="Pfam" id="PF03478"/>
    </source>
</evidence>
<organism evidence="2 3">
    <name type="scientific">Camelina sativa</name>
    <name type="common">False flax</name>
    <name type="synonym">Myagrum sativum</name>
    <dbReference type="NCBI Taxonomy" id="90675"/>
    <lineage>
        <taxon>Eukaryota</taxon>
        <taxon>Viridiplantae</taxon>
        <taxon>Streptophyta</taxon>
        <taxon>Embryophyta</taxon>
        <taxon>Tracheophyta</taxon>
        <taxon>Spermatophyta</taxon>
        <taxon>Magnoliopsida</taxon>
        <taxon>eudicotyledons</taxon>
        <taxon>Gunneridae</taxon>
        <taxon>Pentapetalae</taxon>
        <taxon>rosids</taxon>
        <taxon>malvids</taxon>
        <taxon>Brassicales</taxon>
        <taxon>Brassicaceae</taxon>
        <taxon>Camelineae</taxon>
        <taxon>Camelina</taxon>
    </lineage>
</organism>
<reference evidence="2" key="1">
    <citation type="journal article" date="2014" name="Nat. Commun.">
        <title>The emerging biofuel crop Camelina sativa retains a highly undifferentiated hexaploid genome structure.</title>
        <authorList>
            <person name="Kagale S."/>
            <person name="Koh C."/>
            <person name="Nixon J."/>
            <person name="Bollina V."/>
            <person name="Clarke W.E."/>
            <person name="Tuteja R."/>
            <person name="Spillane C."/>
            <person name="Robinson S.J."/>
            <person name="Links M.G."/>
            <person name="Clarke C."/>
            <person name="Higgins E.E."/>
            <person name="Huebert T."/>
            <person name="Sharpe A.G."/>
            <person name="Parkin I.A."/>
        </authorList>
    </citation>
    <scope>NUCLEOTIDE SEQUENCE [LARGE SCALE GENOMIC DNA]</scope>
    <source>
        <strain evidence="2">cv. DH55</strain>
    </source>
</reference>
<dbReference type="InterPro" id="IPR051304">
    <property type="entry name" value="SCF_F-box_domain"/>
</dbReference>
<dbReference type="Proteomes" id="UP000694864">
    <property type="component" value="Chromosome 10"/>
</dbReference>
<accession>A0ABM0U5R1</accession>
<gene>
    <name evidence="3" type="primary">LOC104719965</name>
</gene>
<evidence type="ECO:0000313" key="2">
    <source>
        <dbReference type="Proteomes" id="UP000694864"/>
    </source>
</evidence>
<dbReference type="Pfam" id="PF03478">
    <property type="entry name" value="Beta-prop_KIB1-4"/>
    <property type="match status" value="1"/>
</dbReference>
<dbReference type="PANTHER" id="PTHR47123">
    <property type="entry name" value="F-BOX PROTEIN SKIP23"/>
    <property type="match status" value="1"/>
</dbReference>
<dbReference type="InterPro" id="IPR005174">
    <property type="entry name" value="KIB1-4_b-propeller"/>
</dbReference>
<dbReference type="GeneID" id="104719965"/>
<proteinExistence type="predicted"/>
<name>A0ABM0U5R1_CAMSA</name>
<dbReference type="RefSeq" id="XP_010436246.1">
    <property type="nucleotide sequence ID" value="XM_010437944.1"/>
</dbReference>
<feature type="domain" description="KIB1-4 beta-propeller" evidence="1">
    <location>
        <begin position="77"/>
        <end position="336"/>
    </location>
</feature>
<reference evidence="3" key="2">
    <citation type="submission" date="2025-08" db="UniProtKB">
        <authorList>
            <consortium name="RefSeq"/>
        </authorList>
    </citation>
    <scope>IDENTIFICATION</scope>
    <source>
        <tissue evidence="3">Leaf</tissue>
    </source>
</reference>
<evidence type="ECO:0000313" key="3">
    <source>
        <dbReference type="RefSeq" id="XP_010436246.1"/>
    </source>
</evidence>
<keyword evidence="2" id="KW-1185">Reference proteome</keyword>
<sequence>MSKVIEWSDLPGDLLDYIANGLFSKVELLRFRSICKTWRSSVVTNKKRFRNHINRNRRRRLSSYDTRRCILCPAALCRVIISSCPDKGWLIKIRGIYGVSSKSKLLSPLSRNSIDSPSGKTLDLLKFTVSEIHQFYDVLYEYGSRSVSSYNFARVVLVGDLVFVVNCNKEIWWCNSNECKKPWTRIVDEEVENFSDILFHKGHLYALDWKGAIWWISLSELNIFQYGPSTPLEYYEVDDCKDKRLVEYCGDLCIVHRFCKKFTVKGVKLERTSGFKVYKMDVENVKWVEVKSLGDEAFVMATDSCFSVLAREYYGCLENSIYFIDKEDKKGDVKVFKLGDGSITKMADDSSSSSSHSCFQMLNPSFV</sequence>